<name>A0A090E8L1_MESPL</name>
<keyword evidence="8 12" id="KW-0067">ATP-binding</keyword>
<protein>
    <submittedName>
        <fullName evidence="12">Fused D-ribose transporter subunits of ABC superfamily: ATP-binding components</fullName>
    </submittedName>
</protein>
<dbReference type="Gene3D" id="3.40.50.300">
    <property type="entry name" value="P-loop containing nucleotide triphosphate hydrolases"/>
    <property type="match status" value="2"/>
</dbReference>
<dbReference type="InterPro" id="IPR003439">
    <property type="entry name" value="ABC_transporter-like_ATP-bd"/>
</dbReference>
<evidence type="ECO:0000256" key="3">
    <source>
        <dbReference type="ARBA" id="ARBA00022448"/>
    </source>
</evidence>
<dbReference type="PROSITE" id="PS00211">
    <property type="entry name" value="ABC_TRANSPORTER_1"/>
    <property type="match status" value="1"/>
</dbReference>
<feature type="domain" description="ABC transporter" evidence="11">
    <location>
        <begin position="28"/>
        <end position="264"/>
    </location>
</feature>
<dbReference type="CDD" id="cd03215">
    <property type="entry name" value="ABC_Carb_Monos_II"/>
    <property type="match status" value="1"/>
</dbReference>
<keyword evidence="5" id="KW-0762">Sugar transport</keyword>
<evidence type="ECO:0000256" key="4">
    <source>
        <dbReference type="ARBA" id="ARBA00022475"/>
    </source>
</evidence>
<evidence type="ECO:0000256" key="6">
    <source>
        <dbReference type="ARBA" id="ARBA00022737"/>
    </source>
</evidence>
<keyword evidence="4" id="KW-1003">Cell membrane</keyword>
<gene>
    <name evidence="12" type="primary">rbsA</name>
    <name evidence="12" type="ORF">MPL3356_40573</name>
</gene>
<evidence type="ECO:0000256" key="9">
    <source>
        <dbReference type="ARBA" id="ARBA00022967"/>
    </source>
</evidence>
<proteinExistence type="inferred from homology"/>
<dbReference type="Proteomes" id="UP000045285">
    <property type="component" value="Unassembled WGS sequence"/>
</dbReference>
<evidence type="ECO:0000256" key="1">
    <source>
        <dbReference type="ARBA" id="ARBA00004202"/>
    </source>
</evidence>
<dbReference type="SUPFAM" id="SSF52540">
    <property type="entry name" value="P-loop containing nucleoside triphosphate hydrolases"/>
    <property type="match status" value="2"/>
</dbReference>
<dbReference type="InterPro" id="IPR027417">
    <property type="entry name" value="P-loop_NTPase"/>
</dbReference>
<keyword evidence="9" id="KW-1278">Translocase</keyword>
<keyword evidence="7" id="KW-0547">Nucleotide-binding</keyword>
<accession>A0A090E8L1</accession>
<evidence type="ECO:0000259" key="11">
    <source>
        <dbReference type="PROSITE" id="PS50893"/>
    </source>
</evidence>
<dbReference type="PROSITE" id="PS50893">
    <property type="entry name" value="ABC_TRANSPORTER_2"/>
    <property type="match status" value="2"/>
</dbReference>
<evidence type="ECO:0000256" key="5">
    <source>
        <dbReference type="ARBA" id="ARBA00022597"/>
    </source>
</evidence>
<keyword evidence="13" id="KW-1185">Reference proteome</keyword>
<evidence type="ECO:0000256" key="7">
    <source>
        <dbReference type="ARBA" id="ARBA00022741"/>
    </source>
</evidence>
<dbReference type="InterPro" id="IPR050107">
    <property type="entry name" value="ABC_carbohydrate_import_ATPase"/>
</dbReference>
<comment type="similarity">
    <text evidence="2">Belongs to the ABC transporter superfamily.</text>
</comment>
<dbReference type="STRING" id="69974.MPLDJ20_50162"/>
<dbReference type="GO" id="GO:0005886">
    <property type="term" value="C:plasma membrane"/>
    <property type="evidence" value="ECO:0007669"/>
    <property type="project" value="UniProtKB-SubCell"/>
</dbReference>
<dbReference type="InterPro" id="IPR003593">
    <property type="entry name" value="AAA+_ATPase"/>
</dbReference>
<keyword evidence="3" id="KW-0813">Transport</keyword>
<dbReference type="PANTHER" id="PTHR43790">
    <property type="entry name" value="CARBOHYDRATE TRANSPORT ATP-BINDING PROTEIN MG119-RELATED"/>
    <property type="match status" value="1"/>
</dbReference>
<evidence type="ECO:0000256" key="8">
    <source>
        <dbReference type="ARBA" id="ARBA00022840"/>
    </source>
</evidence>
<dbReference type="CDD" id="cd03216">
    <property type="entry name" value="ABC_Carb_Monos_I"/>
    <property type="match status" value="1"/>
</dbReference>
<dbReference type="GO" id="GO:0005524">
    <property type="term" value="F:ATP binding"/>
    <property type="evidence" value="ECO:0007669"/>
    <property type="project" value="UniProtKB-KW"/>
</dbReference>
<dbReference type="EMBL" id="CCMZ01000034">
    <property type="protein sequence ID" value="CDX23823.1"/>
    <property type="molecule type" value="Genomic_DNA"/>
</dbReference>
<evidence type="ECO:0000313" key="12">
    <source>
        <dbReference type="EMBL" id="CDX23823.1"/>
    </source>
</evidence>
<dbReference type="AlphaFoldDB" id="A0A090E8L1"/>
<dbReference type="InterPro" id="IPR017871">
    <property type="entry name" value="ABC_transporter-like_CS"/>
</dbReference>
<feature type="domain" description="ABC transporter" evidence="11">
    <location>
        <begin position="263"/>
        <end position="521"/>
    </location>
</feature>
<evidence type="ECO:0000256" key="10">
    <source>
        <dbReference type="ARBA" id="ARBA00023136"/>
    </source>
</evidence>
<evidence type="ECO:0000313" key="13">
    <source>
        <dbReference type="Proteomes" id="UP000045285"/>
    </source>
</evidence>
<keyword evidence="6" id="KW-0677">Repeat</keyword>
<dbReference type="SMART" id="SM00382">
    <property type="entry name" value="AAA"/>
    <property type="match status" value="2"/>
</dbReference>
<organism evidence="12 13">
    <name type="scientific">Mesorhizobium plurifarium</name>
    <dbReference type="NCBI Taxonomy" id="69974"/>
    <lineage>
        <taxon>Bacteria</taxon>
        <taxon>Pseudomonadati</taxon>
        <taxon>Pseudomonadota</taxon>
        <taxon>Alphaproteobacteria</taxon>
        <taxon>Hyphomicrobiales</taxon>
        <taxon>Phyllobacteriaceae</taxon>
        <taxon>Mesorhizobium</taxon>
    </lineage>
</organism>
<dbReference type="Pfam" id="PF00005">
    <property type="entry name" value="ABC_tran"/>
    <property type="match status" value="2"/>
</dbReference>
<comment type="subcellular location">
    <subcellularLocation>
        <location evidence="1">Cell membrane</location>
        <topology evidence="1">Peripheral membrane protein</topology>
    </subcellularLocation>
</comment>
<dbReference type="PANTHER" id="PTHR43790:SF9">
    <property type="entry name" value="GALACTOFURANOSE TRANSPORTER ATP-BINDING PROTEIN YTFR"/>
    <property type="match status" value="1"/>
</dbReference>
<keyword evidence="10" id="KW-0472">Membrane</keyword>
<sequence length="532" mass="56576">MVARAADTRARATEFPERSGACFVKTLVEMSDIRKAFAGTAALKGVSIGLQSGSVHALMGENGAGKSTLMKILAGVHQPDSGAILLDGRQVAFHRPKDALEAGISTVFQELSLLPNLTIAENMFLGREPTTAFGGVDHRRMRREAGKALAELGLTLDPGTLVSMLSIAERQFVEIAHGIMTDASVFILDEPTAALNAADVEVLNRHIRRLKDEGKAVVYISHRMDEIFAICDTVTVLKDGELVGTRSLAEMTPAALIAMMVGRELADLFPQRGDAPGPAMLSVEDFRITERSKPFSLELRRGEIVALAGLEGQGQQRFMRSLVGQYHPFAGRVAIKGKSLPLPVSPGGGVRRLQAMGVGFVPEDRKEDGLFLGLSVAHNIAAALHSKRSELALAAGYQRQIADTMSSLAVKASGPGAAVGTLSGGNQQKVLLGRYLAADIDILLVEEPTRGVDIGAKSEIYRLLRDFAKKGGAVLVLSRETVELIGLCDRICVVHNDTIVKQMPAADATEHNILDAALGANGEASGAGGERR</sequence>
<dbReference type="FunFam" id="3.40.50.300:FF:000127">
    <property type="entry name" value="Ribose import ATP-binding protein RbsA"/>
    <property type="match status" value="1"/>
</dbReference>
<reference evidence="13" key="1">
    <citation type="submission" date="2014-08" db="EMBL/GenBank/DDBJ databases">
        <authorList>
            <person name="Moulin L."/>
        </authorList>
    </citation>
    <scope>NUCLEOTIDE SEQUENCE [LARGE SCALE GENOMIC DNA]</scope>
</reference>
<dbReference type="GO" id="GO:0016887">
    <property type="term" value="F:ATP hydrolysis activity"/>
    <property type="evidence" value="ECO:0007669"/>
    <property type="project" value="InterPro"/>
</dbReference>
<evidence type="ECO:0000256" key="2">
    <source>
        <dbReference type="ARBA" id="ARBA00005417"/>
    </source>
</evidence>